<feature type="transmembrane region" description="Helical" evidence="2">
    <location>
        <begin position="53"/>
        <end position="73"/>
    </location>
</feature>
<gene>
    <name evidence="3" type="ORF">CHU95_14715</name>
</gene>
<keyword evidence="2" id="KW-0472">Membrane</keyword>
<dbReference type="AlphaFoldDB" id="A0A255YY60"/>
<evidence type="ECO:0000256" key="1">
    <source>
        <dbReference type="SAM" id="MobiDB-lite"/>
    </source>
</evidence>
<evidence type="ECO:0000256" key="2">
    <source>
        <dbReference type="SAM" id="Phobius"/>
    </source>
</evidence>
<keyword evidence="2" id="KW-0812">Transmembrane</keyword>
<evidence type="ECO:0000313" key="3">
    <source>
        <dbReference type="EMBL" id="OYQ33624.1"/>
    </source>
</evidence>
<feature type="region of interest" description="Disordered" evidence="1">
    <location>
        <begin position="1"/>
        <end position="20"/>
    </location>
</feature>
<name>A0A255YY60_9PROT</name>
<sequence length="74" mass="8188">MAERKHSQSGKAGGPQRATRDALLFSTRAPFLWRRPSPANDNPAPWGKRLRRAVNLALLVGIVGGLIFSAIYFR</sequence>
<proteinExistence type="predicted"/>
<keyword evidence="4" id="KW-1185">Reference proteome</keyword>
<comment type="caution">
    <text evidence="3">The sequence shown here is derived from an EMBL/GenBank/DDBJ whole genome shotgun (WGS) entry which is preliminary data.</text>
</comment>
<evidence type="ECO:0000313" key="4">
    <source>
        <dbReference type="Proteomes" id="UP000216998"/>
    </source>
</evidence>
<organism evidence="3 4">
    <name type="scientific">Niveispirillum lacus</name>
    <dbReference type="NCBI Taxonomy" id="1981099"/>
    <lineage>
        <taxon>Bacteria</taxon>
        <taxon>Pseudomonadati</taxon>
        <taxon>Pseudomonadota</taxon>
        <taxon>Alphaproteobacteria</taxon>
        <taxon>Rhodospirillales</taxon>
        <taxon>Azospirillaceae</taxon>
        <taxon>Niveispirillum</taxon>
    </lineage>
</organism>
<keyword evidence="2" id="KW-1133">Transmembrane helix</keyword>
<reference evidence="3 4" key="1">
    <citation type="submission" date="2017-07" db="EMBL/GenBank/DDBJ databases">
        <title>Niveispirillum cyanobacteriorum sp. nov., isolated from cyanobacterial aggregates in a eutrophic lake.</title>
        <authorList>
            <person name="Cai H."/>
        </authorList>
    </citation>
    <scope>NUCLEOTIDE SEQUENCE [LARGE SCALE GENOMIC DNA]</scope>
    <source>
        <strain evidence="4">TH1-14</strain>
    </source>
</reference>
<dbReference type="Proteomes" id="UP000216998">
    <property type="component" value="Unassembled WGS sequence"/>
</dbReference>
<dbReference type="EMBL" id="NOXU01000030">
    <property type="protein sequence ID" value="OYQ33624.1"/>
    <property type="molecule type" value="Genomic_DNA"/>
</dbReference>
<accession>A0A255YY60</accession>
<protein>
    <submittedName>
        <fullName evidence="3">Uncharacterized protein</fullName>
    </submittedName>
</protein>